<dbReference type="InterPro" id="IPR045851">
    <property type="entry name" value="AMP-bd_C_sf"/>
</dbReference>
<dbReference type="SMART" id="SM00823">
    <property type="entry name" value="PKS_PP"/>
    <property type="match status" value="1"/>
</dbReference>
<dbReference type="PANTHER" id="PTHR45527">
    <property type="entry name" value="NONRIBOSOMAL PEPTIDE SYNTHETASE"/>
    <property type="match status" value="1"/>
</dbReference>
<protein>
    <recommendedName>
        <fullName evidence="3">Carrier domain-containing protein</fullName>
    </recommendedName>
</protein>
<dbReference type="InterPro" id="IPR025110">
    <property type="entry name" value="AMP-bd_C"/>
</dbReference>
<feature type="domain" description="Carrier" evidence="3">
    <location>
        <begin position="234"/>
        <end position="308"/>
    </location>
</feature>
<dbReference type="GO" id="GO:0017000">
    <property type="term" value="P:antibiotic biosynthetic process"/>
    <property type="evidence" value="ECO:0007669"/>
    <property type="project" value="UniProtKB-ARBA"/>
</dbReference>
<dbReference type="GO" id="GO:0044550">
    <property type="term" value="P:secondary metabolite biosynthetic process"/>
    <property type="evidence" value="ECO:0007669"/>
    <property type="project" value="TreeGrafter"/>
</dbReference>
<dbReference type="GO" id="GO:0031177">
    <property type="term" value="F:phosphopantetheine binding"/>
    <property type="evidence" value="ECO:0007669"/>
    <property type="project" value="InterPro"/>
</dbReference>
<dbReference type="FunFam" id="3.30.300.30:FF:000018">
    <property type="entry name" value="Non-ribosomal peptide synthetase 3"/>
    <property type="match status" value="1"/>
</dbReference>
<dbReference type="SUPFAM" id="SSF56801">
    <property type="entry name" value="Acetyl-CoA synthetase-like"/>
    <property type="match status" value="1"/>
</dbReference>
<reference evidence="4 5" key="1">
    <citation type="journal article" date="2020" name="Int. J. Syst. Evol. Microbiol.">
        <title>Reclassification of Streptomyces castelarensis and Streptomyces sporoclivatus as later heterotypic synonyms of Streptomyces antimycoticus.</title>
        <authorList>
            <person name="Komaki H."/>
            <person name="Tamura T."/>
        </authorList>
    </citation>
    <scope>NUCLEOTIDE SEQUENCE [LARGE SCALE GENOMIC DNA]</scope>
    <source>
        <strain evidence="4 5">NBRC 13459</strain>
    </source>
</reference>
<dbReference type="SUPFAM" id="SSF47336">
    <property type="entry name" value="ACP-like"/>
    <property type="match status" value="1"/>
</dbReference>
<gene>
    <name evidence="4" type="ORF">SVIO_106040</name>
</gene>
<dbReference type="Pfam" id="PF00550">
    <property type="entry name" value="PP-binding"/>
    <property type="match status" value="1"/>
</dbReference>
<keyword evidence="2" id="KW-0597">Phosphoprotein</keyword>
<dbReference type="InterPro" id="IPR036736">
    <property type="entry name" value="ACP-like_sf"/>
</dbReference>
<dbReference type="FunFam" id="2.30.38.10:FF:000001">
    <property type="entry name" value="Non-ribosomal peptide synthetase PvdI"/>
    <property type="match status" value="1"/>
</dbReference>
<accession>A0A4D4LEF0</accession>
<dbReference type="InterPro" id="IPR042099">
    <property type="entry name" value="ANL_N_sf"/>
</dbReference>
<dbReference type="GO" id="GO:0005737">
    <property type="term" value="C:cytoplasm"/>
    <property type="evidence" value="ECO:0007669"/>
    <property type="project" value="TreeGrafter"/>
</dbReference>
<evidence type="ECO:0000259" key="3">
    <source>
        <dbReference type="PROSITE" id="PS50075"/>
    </source>
</evidence>
<dbReference type="InterPro" id="IPR000873">
    <property type="entry name" value="AMP-dep_synth/lig_dom"/>
</dbReference>
<dbReference type="PROSITE" id="PS00012">
    <property type="entry name" value="PHOSPHOPANTETHEINE"/>
    <property type="match status" value="1"/>
</dbReference>
<dbReference type="PROSITE" id="PS50075">
    <property type="entry name" value="CARRIER"/>
    <property type="match status" value="1"/>
</dbReference>
<dbReference type="GO" id="GO:0043041">
    <property type="term" value="P:amino acid activation for nonribosomal peptide biosynthetic process"/>
    <property type="evidence" value="ECO:0007669"/>
    <property type="project" value="TreeGrafter"/>
</dbReference>
<dbReference type="Gene3D" id="3.30.300.30">
    <property type="match status" value="1"/>
</dbReference>
<dbReference type="PANTHER" id="PTHR45527:SF1">
    <property type="entry name" value="FATTY ACID SYNTHASE"/>
    <property type="match status" value="1"/>
</dbReference>
<comment type="caution">
    <text evidence="4">The sequence shown here is derived from an EMBL/GenBank/DDBJ whole genome shotgun (WGS) entry which is preliminary data.</text>
</comment>
<dbReference type="InterPro" id="IPR029058">
    <property type="entry name" value="AB_hydrolase_fold"/>
</dbReference>
<dbReference type="EMBL" id="BJHW01000002">
    <property type="protein sequence ID" value="GDY59981.1"/>
    <property type="molecule type" value="Genomic_DNA"/>
</dbReference>
<dbReference type="InterPro" id="IPR020806">
    <property type="entry name" value="PKS_PP-bd"/>
</dbReference>
<dbReference type="AlphaFoldDB" id="A0A4D4LEF0"/>
<evidence type="ECO:0000313" key="4">
    <source>
        <dbReference type="EMBL" id="GDY59981.1"/>
    </source>
</evidence>
<proteinExistence type="predicted"/>
<dbReference type="Pfam" id="PF13193">
    <property type="entry name" value="AMP-binding_C"/>
    <property type="match status" value="1"/>
</dbReference>
<dbReference type="Gene3D" id="3.40.50.1820">
    <property type="entry name" value="alpha/beta hydrolase"/>
    <property type="match status" value="1"/>
</dbReference>
<dbReference type="Proteomes" id="UP000301309">
    <property type="component" value="Unassembled WGS sequence"/>
</dbReference>
<organism evidence="4 5">
    <name type="scientific">Streptomyces violaceusniger</name>
    <dbReference type="NCBI Taxonomy" id="68280"/>
    <lineage>
        <taxon>Bacteria</taxon>
        <taxon>Bacillati</taxon>
        <taxon>Actinomycetota</taxon>
        <taxon>Actinomycetes</taxon>
        <taxon>Kitasatosporales</taxon>
        <taxon>Streptomycetaceae</taxon>
        <taxon>Streptomyces</taxon>
        <taxon>Streptomyces violaceusniger group</taxon>
    </lineage>
</organism>
<dbReference type="Pfam" id="PF00501">
    <property type="entry name" value="AMP-binding"/>
    <property type="match status" value="1"/>
</dbReference>
<name>A0A4D4LEF0_STRVO</name>
<sequence length="313" mass="33710">MAAARRDRGTVGYNLYGPTEYTINTLGVGTFECQDPVVGVAIDNTDVCVLDPWLRPLPDGVPGELYVSGIGIARGYLGQPDQTAHRFVACPFGEPGERMYRTGDLVVRRPDGHLMYLGRTDQQVKIRGHRVEPGEVEAVFAAHPAVRFVAAVAQPDPQVDGAYRLAAYLVLEGAELATVATEVGTGLPDFLRPTHYAQVDSIPLTVNGKADTKALPEAKPLGALTTAQERGPATATETVVCAFFAEALDLDDDEVSAVSDFVSLGGHSMLAVRLIGLLRREYGPVITIRDLFTLRTPEAMARHLDARVLDDNS</sequence>
<dbReference type="InterPro" id="IPR006162">
    <property type="entry name" value="Ppantetheine_attach_site"/>
</dbReference>
<dbReference type="Gene3D" id="3.40.50.12780">
    <property type="entry name" value="N-terminal domain of ligase-like"/>
    <property type="match status" value="1"/>
</dbReference>
<keyword evidence="5" id="KW-1185">Reference proteome</keyword>
<evidence type="ECO:0000256" key="2">
    <source>
        <dbReference type="ARBA" id="ARBA00022553"/>
    </source>
</evidence>
<dbReference type="InterPro" id="IPR009081">
    <property type="entry name" value="PP-bd_ACP"/>
</dbReference>
<evidence type="ECO:0000256" key="1">
    <source>
        <dbReference type="ARBA" id="ARBA00022450"/>
    </source>
</evidence>
<keyword evidence="1" id="KW-0596">Phosphopantetheine</keyword>
<evidence type="ECO:0000313" key="5">
    <source>
        <dbReference type="Proteomes" id="UP000301309"/>
    </source>
</evidence>